<comment type="caution">
    <text evidence="3">The sequence shown here is derived from an EMBL/GenBank/DDBJ whole genome shotgun (WGS) entry which is preliminary data.</text>
</comment>
<accession>A0A9P6LW75</accession>
<dbReference type="AlphaFoldDB" id="A0A9P6LW75"/>
<dbReference type="OrthoDB" id="6247875at2759"/>
<evidence type="ECO:0000313" key="4">
    <source>
        <dbReference type="Proteomes" id="UP000749646"/>
    </source>
</evidence>
<dbReference type="InterPro" id="IPR009071">
    <property type="entry name" value="HMG_box_dom"/>
</dbReference>
<reference evidence="3" key="1">
    <citation type="journal article" date="2020" name="Fungal Divers.">
        <title>Resolving the Mortierellaceae phylogeny through synthesis of multi-gene phylogenetics and phylogenomics.</title>
        <authorList>
            <person name="Vandepol N."/>
            <person name="Liber J."/>
            <person name="Desiro A."/>
            <person name="Na H."/>
            <person name="Kennedy M."/>
            <person name="Barry K."/>
            <person name="Grigoriev I.V."/>
            <person name="Miller A.N."/>
            <person name="O'Donnell K."/>
            <person name="Stajich J.E."/>
            <person name="Bonito G."/>
        </authorList>
    </citation>
    <scope>NUCLEOTIDE SEQUENCE</scope>
    <source>
        <strain evidence="3">MES-2147</strain>
    </source>
</reference>
<name>A0A9P6LW75_9FUNG</name>
<organism evidence="3 4">
    <name type="scientific">Modicella reniformis</name>
    <dbReference type="NCBI Taxonomy" id="1440133"/>
    <lineage>
        <taxon>Eukaryota</taxon>
        <taxon>Fungi</taxon>
        <taxon>Fungi incertae sedis</taxon>
        <taxon>Mucoromycota</taxon>
        <taxon>Mortierellomycotina</taxon>
        <taxon>Mortierellomycetes</taxon>
        <taxon>Mortierellales</taxon>
        <taxon>Mortierellaceae</taxon>
        <taxon>Modicella</taxon>
    </lineage>
</organism>
<dbReference type="InterPro" id="IPR036910">
    <property type="entry name" value="HMG_box_dom_sf"/>
</dbReference>
<evidence type="ECO:0000313" key="3">
    <source>
        <dbReference type="EMBL" id="KAF9948307.1"/>
    </source>
</evidence>
<feature type="domain" description="HMG box" evidence="2">
    <location>
        <begin position="28"/>
        <end position="70"/>
    </location>
</feature>
<feature type="compositionally biased region" description="Polar residues" evidence="1">
    <location>
        <begin position="127"/>
        <end position="143"/>
    </location>
</feature>
<proteinExistence type="predicted"/>
<evidence type="ECO:0000256" key="1">
    <source>
        <dbReference type="SAM" id="MobiDB-lite"/>
    </source>
</evidence>
<gene>
    <name evidence="3" type="ORF">BGZ65_008166</name>
</gene>
<dbReference type="Proteomes" id="UP000749646">
    <property type="component" value="Unassembled WGS sequence"/>
</dbReference>
<dbReference type="Pfam" id="PF00505">
    <property type="entry name" value="HMG_box"/>
    <property type="match status" value="1"/>
</dbReference>
<feature type="non-terminal residue" evidence="3">
    <location>
        <position position="396"/>
    </location>
</feature>
<dbReference type="Gene3D" id="1.10.30.10">
    <property type="entry name" value="High mobility group box domain"/>
    <property type="match status" value="1"/>
</dbReference>
<keyword evidence="4" id="KW-1185">Reference proteome</keyword>
<feature type="region of interest" description="Disordered" evidence="1">
    <location>
        <begin position="103"/>
        <end position="157"/>
    </location>
</feature>
<dbReference type="EMBL" id="JAAAHW010007439">
    <property type="protein sequence ID" value="KAF9948307.1"/>
    <property type="molecule type" value="Genomic_DNA"/>
</dbReference>
<evidence type="ECO:0000259" key="2">
    <source>
        <dbReference type="Pfam" id="PF00505"/>
    </source>
</evidence>
<dbReference type="SUPFAM" id="SSF47095">
    <property type="entry name" value="HMG-box"/>
    <property type="match status" value="1"/>
</dbReference>
<sequence length="396" mass="43548">MSSIYFPPSASALHQKRRKAKKHAVRVPRPKNSFMHYRSDISPLIMIELGMINNKLISKIAAERWNAESETLPTPSTLCGYEGGDDEMDNDYNEQFINIHGTTTTEQRLLQSSSKAIRRSKRINSSESDQFSQNKRIQGNSSGDKPYGGGRRAGAGSDVPLADITILRRRRSTRNQNQLSLSALSISSSSAASPGSANKALDPMVYHGGGLGYPLMEQQFYLAVHQQQQHQQQQQQQQQRPQPQQLSSIYQAHPLGPIQTPLSTTTSIYGVPSADANASSVTLVDPVNHWMTHRYVDSNSVMEHYGFSNTGTSTATTCAAKKVGYLNGGIQDKELPPLPHEAGETLNIINDPNLILSQLYSEYNNNPKSPWVSCLQGVPNHLIAAKEPEPPTASVV</sequence>
<protein>
    <recommendedName>
        <fullName evidence="2">HMG box domain-containing protein</fullName>
    </recommendedName>
</protein>